<dbReference type="EMBL" id="QTSX02004367">
    <property type="protein sequence ID" value="KAJ9065228.1"/>
    <property type="molecule type" value="Genomic_DNA"/>
</dbReference>
<name>A0ACC2SS79_9FUNG</name>
<reference evidence="1" key="1">
    <citation type="submission" date="2022-04" db="EMBL/GenBank/DDBJ databases">
        <title>Genome of the entomopathogenic fungus Entomophthora muscae.</title>
        <authorList>
            <person name="Elya C."/>
            <person name="Lovett B.R."/>
            <person name="Lee E."/>
            <person name="Macias A.M."/>
            <person name="Hajek A.E."/>
            <person name="De Bivort B.L."/>
            <person name="Kasson M.T."/>
            <person name="De Fine Licht H.H."/>
            <person name="Stajich J.E."/>
        </authorList>
    </citation>
    <scope>NUCLEOTIDE SEQUENCE</scope>
    <source>
        <strain evidence="1">Berkeley</strain>
    </source>
</reference>
<accession>A0ACC2SS79</accession>
<sequence>MKSVARRERWGYYAVLSSHMPALFMGGLVIPVLCEKLAFHHAFEQDNITPCIERPNYVCHVQFLGMLLSTSSFMLVVTILVSIVQAVILMPLSGFADLGDHRRQLLLLFTVVGGTSACLQLVPLGNPLYSTAALAVVCALSTSAVSSYALSLVPAYAKAHSKLHGEQAAVELSSRGGAISLVCSTLVTAAAYGISQAIHDEILGLKASLALGGAWWLIVGGGSWRLLSVHQGNVPPPGFSKLVYSLASVMDTFKLGFKLSNIFLAQFAFLLISEGTNTSGLITILIARNELNMQSRDLTVLTIASPLGCSLGIVAMLTLTSKYNLSVKHIMITMSLLTAVVISLNVIGRYTNLIGFHSKWEVITAFIASAIFYGPVLVSFRTLLAEISPKGRECQLFTFNTLLSTGTNWIGTLAVLYIIQHSEIRLAGFLSLALVLLGVAILSRIDLAAARSQSEVYAVA</sequence>
<evidence type="ECO:0000313" key="1">
    <source>
        <dbReference type="EMBL" id="KAJ9065228.1"/>
    </source>
</evidence>
<protein>
    <submittedName>
        <fullName evidence="1">Autophagy protein 22</fullName>
    </submittedName>
</protein>
<keyword evidence="2" id="KW-1185">Reference proteome</keyword>
<gene>
    <name evidence="1" type="primary">ATG22_3</name>
    <name evidence="1" type="ORF">DSO57_1021811</name>
</gene>
<comment type="caution">
    <text evidence="1">The sequence shown here is derived from an EMBL/GenBank/DDBJ whole genome shotgun (WGS) entry which is preliminary data.</text>
</comment>
<proteinExistence type="predicted"/>
<organism evidence="1 2">
    <name type="scientific">Entomophthora muscae</name>
    <dbReference type="NCBI Taxonomy" id="34485"/>
    <lineage>
        <taxon>Eukaryota</taxon>
        <taxon>Fungi</taxon>
        <taxon>Fungi incertae sedis</taxon>
        <taxon>Zoopagomycota</taxon>
        <taxon>Entomophthoromycotina</taxon>
        <taxon>Entomophthoromycetes</taxon>
        <taxon>Entomophthorales</taxon>
        <taxon>Entomophthoraceae</taxon>
        <taxon>Entomophthora</taxon>
    </lineage>
</organism>
<evidence type="ECO:0000313" key="2">
    <source>
        <dbReference type="Proteomes" id="UP001165960"/>
    </source>
</evidence>
<dbReference type="Proteomes" id="UP001165960">
    <property type="component" value="Unassembled WGS sequence"/>
</dbReference>